<dbReference type="PROSITE" id="PS01098">
    <property type="entry name" value="LIPASE_GDSL_SER"/>
    <property type="match status" value="1"/>
</dbReference>
<dbReference type="InterPro" id="IPR036514">
    <property type="entry name" value="SGNH_hydro_sf"/>
</dbReference>
<protein>
    <recommendedName>
        <fullName evidence="1">SGNH hydrolase-type esterase domain-containing protein</fullName>
    </recommendedName>
</protein>
<reference evidence="2" key="1">
    <citation type="submission" date="2020-11" db="EMBL/GenBank/DDBJ databases">
        <authorList>
            <person name="Tran Van P."/>
        </authorList>
    </citation>
    <scope>NUCLEOTIDE SEQUENCE</scope>
</reference>
<dbReference type="EMBL" id="OB712915">
    <property type="protein sequence ID" value="CAD7238978.1"/>
    <property type="molecule type" value="Genomic_DNA"/>
</dbReference>
<dbReference type="GO" id="GO:0006629">
    <property type="term" value="P:lipid metabolic process"/>
    <property type="evidence" value="ECO:0007669"/>
    <property type="project" value="InterPro"/>
</dbReference>
<dbReference type="InterPro" id="IPR008265">
    <property type="entry name" value="Lipase_GDSL_AS"/>
</dbReference>
<dbReference type="InterPro" id="IPR013830">
    <property type="entry name" value="SGNH_hydro"/>
</dbReference>
<dbReference type="AlphaFoldDB" id="A0A7R8ZYC8"/>
<dbReference type="GO" id="GO:0004622">
    <property type="term" value="F:phosphatidylcholine lysophospholipase activity"/>
    <property type="evidence" value="ECO:0007669"/>
    <property type="project" value="TreeGrafter"/>
</dbReference>
<sequence>MIIVASSQAENTDVKLKIVVLGDSLVAGYQLQQGEGYPDKLQAALDAKGINDVEIIGAGVSGDTTSGGLARLDWSVPEDTSAVLLQLGANDSLRGLPPESSRKNLIAMIERLQERGIKVALFGMLAPPNMGEDYAKAFNPIYAELATKYEVPLYPFFLDGVLTNPEFLLEDAIHPNPRGVEIMV</sequence>
<organism evidence="2">
    <name type="scientific">Cyprideis torosa</name>
    <dbReference type="NCBI Taxonomy" id="163714"/>
    <lineage>
        <taxon>Eukaryota</taxon>
        <taxon>Metazoa</taxon>
        <taxon>Ecdysozoa</taxon>
        <taxon>Arthropoda</taxon>
        <taxon>Crustacea</taxon>
        <taxon>Oligostraca</taxon>
        <taxon>Ostracoda</taxon>
        <taxon>Podocopa</taxon>
        <taxon>Podocopida</taxon>
        <taxon>Cytherocopina</taxon>
        <taxon>Cytheroidea</taxon>
        <taxon>Cytherideidae</taxon>
        <taxon>Cyprideis</taxon>
    </lineage>
</organism>
<proteinExistence type="predicted"/>
<dbReference type="CDD" id="cd01822">
    <property type="entry name" value="Lysophospholipase_L1_like"/>
    <property type="match status" value="1"/>
</dbReference>
<dbReference type="PANTHER" id="PTHR30383:SF24">
    <property type="entry name" value="THIOESTERASE 1_PROTEASE 1_LYSOPHOSPHOLIPASE L1"/>
    <property type="match status" value="1"/>
</dbReference>
<gene>
    <name evidence="2" type="ORF">CTOB1V02_LOCUS16793</name>
</gene>
<name>A0A7R8ZYC8_9CRUS</name>
<dbReference type="SUPFAM" id="SSF52266">
    <property type="entry name" value="SGNH hydrolase"/>
    <property type="match status" value="1"/>
</dbReference>
<dbReference type="PANTHER" id="PTHR30383">
    <property type="entry name" value="THIOESTERASE 1/PROTEASE 1/LYSOPHOSPHOLIPASE L1"/>
    <property type="match status" value="1"/>
</dbReference>
<dbReference type="Pfam" id="PF13472">
    <property type="entry name" value="Lipase_GDSL_2"/>
    <property type="match status" value="1"/>
</dbReference>
<feature type="domain" description="SGNH hydrolase-type esterase" evidence="1">
    <location>
        <begin position="20"/>
        <end position="181"/>
    </location>
</feature>
<accession>A0A7R8ZYC8</accession>
<feature type="non-terminal residue" evidence="2">
    <location>
        <position position="184"/>
    </location>
</feature>
<dbReference type="Gene3D" id="3.40.50.1110">
    <property type="entry name" value="SGNH hydrolase"/>
    <property type="match status" value="1"/>
</dbReference>
<dbReference type="InterPro" id="IPR051532">
    <property type="entry name" value="Ester_Hydrolysis_Enzymes"/>
</dbReference>
<evidence type="ECO:0000313" key="2">
    <source>
        <dbReference type="EMBL" id="CAD7238978.1"/>
    </source>
</evidence>
<evidence type="ECO:0000259" key="1">
    <source>
        <dbReference type="Pfam" id="PF13472"/>
    </source>
</evidence>
<dbReference type="OrthoDB" id="2119228at2759"/>